<dbReference type="InterPro" id="IPR035965">
    <property type="entry name" value="PAS-like_dom_sf"/>
</dbReference>
<dbReference type="InterPro" id="IPR001610">
    <property type="entry name" value="PAC"/>
</dbReference>
<dbReference type="InterPro" id="IPR000014">
    <property type="entry name" value="PAS"/>
</dbReference>
<dbReference type="Gene3D" id="3.30.450.20">
    <property type="entry name" value="PAS domain"/>
    <property type="match status" value="1"/>
</dbReference>
<dbReference type="RefSeq" id="WP_221304337.1">
    <property type="nucleotide sequence ID" value="NZ_JACHHZ010000005.1"/>
</dbReference>
<comment type="catalytic activity">
    <reaction evidence="1">
        <text>ATP + protein L-histidine = ADP + protein N-phospho-L-histidine.</text>
        <dbReference type="EC" id="2.7.13.3"/>
    </reaction>
</comment>
<dbReference type="FunFam" id="3.30.565.10:FF:000006">
    <property type="entry name" value="Sensor histidine kinase WalK"/>
    <property type="match status" value="1"/>
</dbReference>
<dbReference type="InterPro" id="IPR052162">
    <property type="entry name" value="Sensor_kinase/Photoreceptor"/>
</dbReference>
<dbReference type="EC" id="2.7.13.3" evidence="2"/>
<dbReference type="GO" id="GO:0005886">
    <property type="term" value="C:plasma membrane"/>
    <property type="evidence" value="ECO:0007669"/>
    <property type="project" value="UniProtKB-ARBA"/>
</dbReference>
<evidence type="ECO:0000313" key="10">
    <source>
        <dbReference type="EMBL" id="MBB6095225.1"/>
    </source>
</evidence>
<evidence type="ECO:0000256" key="7">
    <source>
        <dbReference type="SAM" id="Phobius"/>
    </source>
</evidence>
<name>A0A841HTQ1_9GAMM</name>
<dbReference type="InterPro" id="IPR036890">
    <property type="entry name" value="HATPase_C_sf"/>
</dbReference>
<dbReference type="InterPro" id="IPR003661">
    <property type="entry name" value="HisK_dim/P_dom"/>
</dbReference>
<dbReference type="InterPro" id="IPR003594">
    <property type="entry name" value="HATPase_dom"/>
</dbReference>
<dbReference type="EMBL" id="JACHHZ010000005">
    <property type="protein sequence ID" value="MBB6095225.1"/>
    <property type="molecule type" value="Genomic_DNA"/>
</dbReference>
<evidence type="ECO:0000259" key="8">
    <source>
        <dbReference type="PROSITE" id="PS50109"/>
    </source>
</evidence>
<keyword evidence="4" id="KW-0808">Transferase</keyword>
<evidence type="ECO:0000259" key="9">
    <source>
        <dbReference type="PROSITE" id="PS50113"/>
    </source>
</evidence>
<evidence type="ECO:0000256" key="4">
    <source>
        <dbReference type="ARBA" id="ARBA00022679"/>
    </source>
</evidence>
<dbReference type="PANTHER" id="PTHR43304">
    <property type="entry name" value="PHYTOCHROME-LIKE PROTEIN CPH1"/>
    <property type="match status" value="1"/>
</dbReference>
<keyword evidence="7" id="KW-0812">Transmembrane</keyword>
<dbReference type="PROSITE" id="PS50109">
    <property type="entry name" value="HIS_KIN"/>
    <property type="match status" value="1"/>
</dbReference>
<dbReference type="SMART" id="SM00086">
    <property type="entry name" value="PAC"/>
    <property type="match status" value="1"/>
</dbReference>
<feature type="transmembrane region" description="Helical" evidence="7">
    <location>
        <begin position="39"/>
        <end position="59"/>
    </location>
</feature>
<evidence type="ECO:0000256" key="2">
    <source>
        <dbReference type="ARBA" id="ARBA00012438"/>
    </source>
</evidence>
<dbReference type="SUPFAM" id="SSF55785">
    <property type="entry name" value="PYP-like sensor domain (PAS domain)"/>
    <property type="match status" value="1"/>
</dbReference>
<comment type="caution">
    <text evidence="10">The sequence shown here is derived from an EMBL/GenBank/DDBJ whole genome shotgun (WGS) entry which is preliminary data.</text>
</comment>
<dbReference type="Gene3D" id="3.30.565.10">
    <property type="entry name" value="Histidine kinase-like ATPase, C-terminal domain"/>
    <property type="match status" value="1"/>
</dbReference>
<proteinExistence type="predicted"/>
<keyword evidence="7" id="KW-0472">Membrane</keyword>
<feature type="domain" description="PAC" evidence="9">
    <location>
        <begin position="395"/>
        <end position="447"/>
    </location>
</feature>
<gene>
    <name evidence="10" type="ORF">HNQ60_004115</name>
</gene>
<keyword evidence="7" id="KW-1133">Transmembrane helix</keyword>
<dbReference type="PANTHER" id="PTHR43304:SF1">
    <property type="entry name" value="PAC DOMAIN-CONTAINING PROTEIN"/>
    <property type="match status" value="1"/>
</dbReference>
<feature type="transmembrane region" description="Helical" evidence="7">
    <location>
        <begin position="152"/>
        <end position="170"/>
    </location>
</feature>
<dbReference type="Pfam" id="PF00512">
    <property type="entry name" value="HisKA"/>
    <property type="match status" value="1"/>
</dbReference>
<keyword evidence="5 10" id="KW-0418">Kinase</keyword>
<dbReference type="SUPFAM" id="SSF55874">
    <property type="entry name" value="ATPase domain of HSP90 chaperone/DNA topoisomerase II/histidine kinase"/>
    <property type="match status" value="1"/>
</dbReference>
<dbReference type="InterPro" id="IPR000700">
    <property type="entry name" value="PAS-assoc_C"/>
</dbReference>
<keyword evidence="3" id="KW-0597">Phosphoprotein</keyword>
<organism evidence="10 11">
    <name type="scientific">Povalibacter uvarum</name>
    <dbReference type="NCBI Taxonomy" id="732238"/>
    <lineage>
        <taxon>Bacteria</taxon>
        <taxon>Pseudomonadati</taxon>
        <taxon>Pseudomonadota</taxon>
        <taxon>Gammaproteobacteria</taxon>
        <taxon>Steroidobacterales</taxon>
        <taxon>Steroidobacteraceae</taxon>
        <taxon>Povalibacter</taxon>
    </lineage>
</organism>
<dbReference type="InterPro" id="IPR005467">
    <property type="entry name" value="His_kinase_dom"/>
</dbReference>
<accession>A0A841HTQ1</accession>
<evidence type="ECO:0000256" key="3">
    <source>
        <dbReference type="ARBA" id="ARBA00022553"/>
    </source>
</evidence>
<keyword evidence="11" id="KW-1185">Reference proteome</keyword>
<evidence type="ECO:0000313" key="11">
    <source>
        <dbReference type="Proteomes" id="UP000588068"/>
    </source>
</evidence>
<dbReference type="NCBIfam" id="TIGR00229">
    <property type="entry name" value="sensory_box"/>
    <property type="match status" value="1"/>
</dbReference>
<feature type="transmembrane region" description="Helical" evidence="7">
    <location>
        <begin position="109"/>
        <end position="127"/>
    </location>
</feature>
<dbReference type="Pfam" id="PF08447">
    <property type="entry name" value="PAS_3"/>
    <property type="match status" value="1"/>
</dbReference>
<evidence type="ECO:0000256" key="5">
    <source>
        <dbReference type="ARBA" id="ARBA00022777"/>
    </source>
</evidence>
<reference evidence="10 11" key="1">
    <citation type="submission" date="2020-08" db="EMBL/GenBank/DDBJ databases">
        <title>Genomic Encyclopedia of Type Strains, Phase IV (KMG-IV): sequencing the most valuable type-strain genomes for metagenomic binning, comparative biology and taxonomic classification.</title>
        <authorList>
            <person name="Goeker M."/>
        </authorList>
    </citation>
    <scope>NUCLEOTIDE SEQUENCE [LARGE SCALE GENOMIC DNA]</scope>
    <source>
        <strain evidence="10 11">DSM 26723</strain>
    </source>
</reference>
<dbReference type="InterPro" id="IPR013655">
    <property type="entry name" value="PAS_fold_3"/>
</dbReference>
<feature type="transmembrane region" description="Helical" evidence="7">
    <location>
        <begin position="281"/>
        <end position="301"/>
    </location>
</feature>
<dbReference type="InterPro" id="IPR004358">
    <property type="entry name" value="Sig_transdc_His_kin-like_C"/>
</dbReference>
<dbReference type="PRINTS" id="PR00344">
    <property type="entry name" value="BCTRLSENSOR"/>
</dbReference>
<protein>
    <recommendedName>
        <fullName evidence="2">histidine kinase</fullName>
        <ecNumber evidence="2">2.7.13.3</ecNumber>
    </recommendedName>
</protein>
<evidence type="ECO:0000256" key="1">
    <source>
        <dbReference type="ARBA" id="ARBA00000085"/>
    </source>
</evidence>
<dbReference type="Gene3D" id="1.10.287.130">
    <property type="match status" value="1"/>
</dbReference>
<feature type="transmembrane region" description="Helical" evidence="7">
    <location>
        <begin position="212"/>
        <end position="231"/>
    </location>
</feature>
<dbReference type="InterPro" id="IPR036097">
    <property type="entry name" value="HisK_dim/P_sf"/>
</dbReference>
<dbReference type="Gene3D" id="2.10.70.100">
    <property type="match status" value="1"/>
</dbReference>
<dbReference type="CDD" id="cd00130">
    <property type="entry name" value="PAS"/>
    <property type="match status" value="1"/>
</dbReference>
<dbReference type="GO" id="GO:0000155">
    <property type="term" value="F:phosphorelay sensor kinase activity"/>
    <property type="evidence" value="ECO:0007669"/>
    <property type="project" value="InterPro"/>
</dbReference>
<sequence>MKYRRAEGASLELAPGSSEAGADPAPRSEARNQKMLLRLSRALAGLVLIASSWVLAGWFLGIESWVRIVPDAVSIKTNVALGILLLAVLLLQATGEASTPQRVWPWRRGLAGFVVGLGLVTASQSILQADYGIDELLVADFTTASAGHPGRMSEVSALCLILLGTSFIALDRGGRSEQIARVLSLIVFGIGYLGVIGHLFESESLYRPGEMTAQSIQSSGLFMLIATGFALARPDRGLAHRLTNKGSAGVLLRRLLPVVLFAAPLIAWLMTRASAYGDGTLAAYVVVAEVALLVALVMWTARAMQSIAVARERAESHVRTSEERLNWALQAAGGGAWDWDLARNEAWWSPEMYDLWLVSTGTPMHLDNSVARIDPRDRDVVAGTMKKAIADHSVYRCEFRILNPGGPERWMESRGRAIYGNSGRAERLLGISIDISAQKRVELSLRQANEILERNNAELHRFAMVASHDLQTPLRTIGSFAELLVSRYADRLPDQGQQWLSHIANSAQRLQTMVKALLQYARIDSKAEPFEQVPMDVALSRALELLETPLSETNGSVETMPLPAVHGDATQLVQVWLNLIGNALKYRSELLPVVEVSVERRDRDWLFCVTDNGIGIDARHSERIFEMFERLHDAAVYPGTGIGLAICRRVVERHGGRIWVESQLGEGSRFCFTLPMSGSEQSGQGWSS</sequence>
<feature type="region of interest" description="Disordered" evidence="6">
    <location>
        <begin position="1"/>
        <end position="27"/>
    </location>
</feature>
<feature type="transmembrane region" description="Helical" evidence="7">
    <location>
        <begin position="182"/>
        <end position="200"/>
    </location>
</feature>
<dbReference type="AlphaFoldDB" id="A0A841HTQ1"/>
<dbReference type="SMART" id="SM00388">
    <property type="entry name" value="HisKA"/>
    <property type="match status" value="1"/>
</dbReference>
<evidence type="ECO:0000256" key="6">
    <source>
        <dbReference type="SAM" id="MobiDB-lite"/>
    </source>
</evidence>
<feature type="transmembrane region" description="Helical" evidence="7">
    <location>
        <begin position="251"/>
        <end position="269"/>
    </location>
</feature>
<feature type="transmembrane region" description="Helical" evidence="7">
    <location>
        <begin position="79"/>
        <end position="97"/>
    </location>
</feature>
<dbReference type="SMART" id="SM00387">
    <property type="entry name" value="HATPase_c"/>
    <property type="match status" value="1"/>
</dbReference>
<dbReference type="Pfam" id="PF02518">
    <property type="entry name" value="HATPase_c"/>
    <property type="match status" value="1"/>
</dbReference>
<dbReference type="Proteomes" id="UP000588068">
    <property type="component" value="Unassembled WGS sequence"/>
</dbReference>
<dbReference type="SUPFAM" id="SSF47384">
    <property type="entry name" value="Homodimeric domain of signal transducing histidine kinase"/>
    <property type="match status" value="1"/>
</dbReference>
<feature type="domain" description="Histidine kinase" evidence="8">
    <location>
        <begin position="465"/>
        <end position="678"/>
    </location>
</feature>
<dbReference type="CDD" id="cd00082">
    <property type="entry name" value="HisKA"/>
    <property type="match status" value="1"/>
</dbReference>
<dbReference type="PROSITE" id="PS50113">
    <property type="entry name" value="PAC"/>
    <property type="match status" value="1"/>
</dbReference>